<evidence type="ECO:0000313" key="3">
    <source>
        <dbReference type="Proteomes" id="UP000762676"/>
    </source>
</evidence>
<accession>A0AAV4G1L8</accession>
<feature type="region of interest" description="Disordered" evidence="1">
    <location>
        <begin position="254"/>
        <end position="341"/>
    </location>
</feature>
<evidence type="ECO:0000256" key="1">
    <source>
        <dbReference type="SAM" id="MobiDB-lite"/>
    </source>
</evidence>
<gene>
    <name evidence="2" type="ORF">ElyMa_005860800</name>
</gene>
<name>A0AAV4G1L8_9GAST</name>
<dbReference type="PANTHER" id="PTHR14690">
    <property type="entry name" value="IQ MOTIF CONTAINING WITH AAA DOMAIN 1"/>
    <property type="match status" value="1"/>
</dbReference>
<reference evidence="2 3" key="1">
    <citation type="journal article" date="2021" name="Elife">
        <title>Chloroplast acquisition without the gene transfer in kleptoplastic sea slugs, Plakobranchus ocellatus.</title>
        <authorList>
            <person name="Maeda T."/>
            <person name="Takahashi S."/>
            <person name="Yoshida T."/>
            <person name="Shimamura S."/>
            <person name="Takaki Y."/>
            <person name="Nagai Y."/>
            <person name="Toyoda A."/>
            <person name="Suzuki Y."/>
            <person name="Arimoto A."/>
            <person name="Ishii H."/>
            <person name="Satoh N."/>
            <person name="Nishiyama T."/>
            <person name="Hasebe M."/>
            <person name="Maruyama T."/>
            <person name="Minagawa J."/>
            <person name="Obokata J."/>
            <person name="Shigenobu S."/>
        </authorList>
    </citation>
    <scope>NUCLEOTIDE SEQUENCE [LARGE SCALE GENOMIC DNA]</scope>
</reference>
<sequence>MSTSGSSGSRVNNSKLKKFFNPDGRINLYGNRRWHKVNHTARALISREPVVDVTGEPINFKPIEGVEKAYEYLLERYVEYVLLLKMMMSSMKRLLHPQKRLLFKRFIEAVACRVCELKNEMIKVSSTNIHNLLGCYPDLGMTPEEIEYHIPDTFVQDVLQGIRLRERSLSLMLKTLESRPDCTMAEILALTTMVGGQGEKLRGSLESSSATTWPMRERGELRDQVKEIYNVKLNDYIDVIYDYDNVGVGSCDDDYDDAGVDGDNDNFDDDYDDDDHGYDDDYDDDDNDDDYDNDVYTDDDGDDDDDDDDGGADVDDVFVVDEDEDEDEDDDDDNGDADLFC</sequence>
<dbReference type="InterPro" id="IPR052267">
    <property type="entry name" value="N-DRC_Component"/>
</dbReference>
<organism evidence="2 3">
    <name type="scientific">Elysia marginata</name>
    <dbReference type="NCBI Taxonomy" id="1093978"/>
    <lineage>
        <taxon>Eukaryota</taxon>
        <taxon>Metazoa</taxon>
        <taxon>Spiralia</taxon>
        <taxon>Lophotrochozoa</taxon>
        <taxon>Mollusca</taxon>
        <taxon>Gastropoda</taxon>
        <taxon>Heterobranchia</taxon>
        <taxon>Euthyneura</taxon>
        <taxon>Panpulmonata</taxon>
        <taxon>Sacoglossa</taxon>
        <taxon>Placobranchoidea</taxon>
        <taxon>Plakobranchidae</taxon>
        <taxon>Elysia</taxon>
    </lineage>
</organism>
<dbReference type="PANTHER" id="PTHR14690:SF0">
    <property type="entry name" value="IQ MOTIF CONTAINING WITH AAA DOMAIN 1"/>
    <property type="match status" value="1"/>
</dbReference>
<proteinExistence type="predicted"/>
<evidence type="ECO:0000313" key="2">
    <source>
        <dbReference type="EMBL" id="GFR78900.1"/>
    </source>
</evidence>
<protein>
    <submittedName>
        <fullName evidence="2">IQ and AAA domain-containing protein 1</fullName>
    </submittedName>
</protein>
<dbReference type="AlphaFoldDB" id="A0AAV4G1L8"/>
<keyword evidence="3" id="KW-1185">Reference proteome</keyword>
<comment type="caution">
    <text evidence="2">The sequence shown here is derived from an EMBL/GenBank/DDBJ whole genome shotgun (WGS) entry which is preliminary data.</text>
</comment>
<dbReference type="Proteomes" id="UP000762676">
    <property type="component" value="Unassembled WGS sequence"/>
</dbReference>
<dbReference type="EMBL" id="BMAT01011783">
    <property type="protein sequence ID" value="GFR78900.1"/>
    <property type="molecule type" value="Genomic_DNA"/>
</dbReference>